<dbReference type="InterPro" id="IPR036188">
    <property type="entry name" value="FAD/NAD-bd_sf"/>
</dbReference>
<evidence type="ECO:0000313" key="6">
    <source>
        <dbReference type="EMBL" id="MQW32692.1"/>
    </source>
</evidence>
<reference evidence="6 7" key="1">
    <citation type="journal article" date="2013" name="Genome Biol.">
        <title>Comparative genomics of the core and accessory genomes of 48 Sinorhizobium strains comprising five genospecies.</title>
        <authorList>
            <person name="Sugawara M."/>
            <person name="Epstein B."/>
            <person name="Badgley B.D."/>
            <person name="Unno T."/>
            <person name="Xu L."/>
            <person name="Reese J."/>
            <person name="Gyaneshwar P."/>
            <person name="Denny R."/>
            <person name="Mudge J."/>
            <person name="Bharti A.K."/>
            <person name="Farmer A.D."/>
            <person name="May G.D."/>
            <person name="Woodward J.E."/>
            <person name="Medigue C."/>
            <person name="Vallenet D."/>
            <person name="Lajus A."/>
            <person name="Rouy Z."/>
            <person name="Martinez-Vaz B."/>
            <person name="Tiffin P."/>
            <person name="Young N.D."/>
            <person name="Sadowsky M.J."/>
        </authorList>
    </citation>
    <scope>NUCLEOTIDE SEQUENCE [LARGE SCALE GENOMIC DNA]</scope>
    <source>
        <strain evidence="6 7">N6B1</strain>
    </source>
</reference>
<dbReference type="SUPFAM" id="SSF51905">
    <property type="entry name" value="FAD/NAD(P)-binding domain"/>
    <property type="match status" value="1"/>
</dbReference>
<protein>
    <recommendedName>
        <fullName evidence="1 4">Thioredoxin reductase</fullName>
        <ecNumber evidence="4">1.8.1.9</ecNumber>
    </recommendedName>
</protein>
<evidence type="ECO:0000256" key="1">
    <source>
        <dbReference type="ARBA" id="ARBA00018719"/>
    </source>
</evidence>
<comment type="catalytic activity">
    <reaction evidence="4">
        <text>[thioredoxin]-dithiol + NADP(+) = [thioredoxin]-disulfide + NADPH + H(+)</text>
        <dbReference type="Rhea" id="RHEA:20345"/>
        <dbReference type="Rhea" id="RHEA-COMP:10698"/>
        <dbReference type="Rhea" id="RHEA-COMP:10700"/>
        <dbReference type="ChEBI" id="CHEBI:15378"/>
        <dbReference type="ChEBI" id="CHEBI:29950"/>
        <dbReference type="ChEBI" id="CHEBI:50058"/>
        <dbReference type="ChEBI" id="CHEBI:57783"/>
        <dbReference type="ChEBI" id="CHEBI:58349"/>
        <dbReference type="EC" id="1.8.1.9"/>
    </reaction>
</comment>
<comment type="cofactor">
    <cofactor evidence="4">
        <name>FAD</name>
        <dbReference type="ChEBI" id="CHEBI:57692"/>
    </cofactor>
</comment>
<comment type="caution">
    <text evidence="6">The sequence shown here is derived from an EMBL/GenBank/DDBJ whole genome shotgun (WGS) entry which is preliminary data.</text>
</comment>
<dbReference type="PRINTS" id="PR00368">
    <property type="entry name" value="FADPNR"/>
</dbReference>
<keyword evidence="4" id="KW-0274">FAD</keyword>
<gene>
    <name evidence="6" type="primary">trxB</name>
    <name evidence="6" type="ORF">GHK53_07660</name>
</gene>
<dbReference type="NCBIfam" id="TIGR01292">
    <property type="entry name" value="TRX_reduct"/>
    <property type="match status" value="1"/>
</dbReference>
<dbReference type="InterPro" id="IPR023753">
    <property type="entry name" value="FAD/NAD-binding_dom"/>
</dbReference>
<dbReference type="Proteomes" id="UP000429484">
    <property type="component" value="Unassembled WGS sequence"/>
</dbReference>
<comment type="similarity">
    <text evidence="4">Belongs to the class-II pyridine nucleotide-disulfide oxidoreductase family.</text>
</comment>
<keyword evidence="2 4" id="KW-0285">Flavoprotein</keyword>
<evidence type="ECO:0000259" key="5">
    <source>
        <dbReference type="Pfam" id="PF07992"/>
    </source>
</evidence>
<dbReference type="Pfam" id="PF07992">
    <property type="entry name" value="Pyr_redox_2"/>
    <property type="match status" value="1"/>
</dbReference>
<evidence type="ECO:0000256" key="4">
    <source>
        <dbReference type="RuleBase" id="RU003880"/>
    </source>
</evidence>
<dbReference type="PANTHER" id="PTHR48105">
    <property type="entry name" value="THIOREDOXIN REDUCTASE 1-RELATED-RELATED"/>
    <property type="match status" value="1"/>
</dbReference>
<keyword evidence="4" id="KW-0676">Redox-active center</keyword>
<dbReference type="GO" id="GO:0004791">
    <property type="term" value="F:thioredoxin-disulfide reductase (NADPH) activity"/>
    <property type="evidence" value="ECO:0007669"/>
    <property type="project" value="UniProtKB-UniRule"/>
</dbReference>
<dbReference type="EC" id="1.8.1.9" evidence="4"/>
<comment type="subunit">
    <text evidence="4">Homodimer.</text>
</comment>
<dbReference type="InterPro" id="IPR005982">
    <property type="entry name" value="Thioredox_Rdtase"/>
</dbReference>
<accession>A0AAW9TLY1</accession>
<feature type="domain" description="FAD/NAD(P)-binding" evidence="5">
    <location>
        <begin position="7"/>
        <end position="303"/>
    </location>
</feature>
<dbReference type="GO" id="GO:0005737">
    <property type="term" value="C:cytoplasm"/>
    <property type="evidence" value="ECO:0007669"/>
    <property type="project" value="InterPro"/>
</dbReference>
<keyword evidence="3 4" id="KW-0560">Oxidoreductase</keyword>
<name>A0AAW9TLY1_RHIML</name>
<organism evidence="6 7">
    <name type="scientific">Rhizobium meliloti</name>
    <name type="common">Ensifer meliloti</name>
    <name type="synonym">Sinorhizobium meliloti</name>
    <dbReference type="NCBI Taxonomy" id="382"/>
    <lineage>
        <taxon>Bacteria</taxon>
        <taxon>Pseudomonadati</taxon>
        <taxon>Pseudomonadota</taxon>
        <taxon>Alphaproteobacteria</taxon>
        <taxon>Hyphomicrobiales</taxon>
        <taxon>Rhizobiaceae</taxon>
        <taxon>Sinorhizobium/Ensifer group</taxon>
        <taxon>Sinorhizobium</taxon>
    </lineage>
</organism>
<sequence>MSARHTRVLILGAGPAGSTAAIYAARANLKPLLVTGRRAGGQLTTTTPYVENFPGFAEPVEGPVLMEQMRRQAENVGTKVMYDIITFVDISMRPFRLQGGFGNTYTTYTADALIVATGSEARWLGLPSEKTFKGFGVSANAIFDGIFYRNKEVVVVGGGDSAVQAALDLSHLASKVTVVHRRDRFRAESILKDRLLSKPNVDVIWNHAIDEVIGEHEPNKWVTGVRIRDVNTGDVRELPTHGLFVAIGHDPATALFRDQLDMDRAGYIKVGSWSTKTSVPGVLAAGDVIDPMFRQAITAAAMGSIAALQAEKFLIEHPPAPIAPARSAGPWWPVRPLHGGG</sequence>
<dbReference type="InterPro" id="IPR050097">
    <property type="entry name" value="Ferredoxin-NADP_redctase_2"/>
</dbReference>
<dbReference type="EMBL" id="WISR01000078">
    <property type="protein sequence ID" value="MQW32692.1"/>
    <property type="molecule type" value="Genomic_DNA"/>
</dbReference>
<evidence type="ECO:0000256" key="3">
    <source>
        <dbReference type="ARBA" id="ARBA00023002"/>
    </source>
</evidence>
<dbReference type="PRINTS" id="PR00469">
    <property type="entry name" value="PNDRDTASEII"/>
</dbReference>
<evidence type="ECO:0000313" key="7">
    <source>
        <dbReference type="Proteomes" id="UP000429484"/>
    </source>
</evidence>
<dbReference type="RefSeq" id="WP_153349512.1">
    <property type="nucleotide sequence ID" value="NZ_WISR01000078.1"/>
</dbReference>
<dbReference type="Gene3D" id="3.50.50.60">
    <property type="entry name" value="FAD/NAD(P)-binding domain"/>
    <property type="match status" value="2"/>
</dbReference>
<evidence type="ECO:0000256" key="2">
    <source>
        <dbReference type="ARBA" id="ARBA00022630"/>
    </source>
</evidence>
<dbReference type="GO" id="GO:0019430">
    <property type="term" value="P:removal of superoxide radicals"/>
    <property type="evidence" value="ECO:0007669"/>
    <property type="project" value="UniProtKB-UniRule"/>
</dbReference>
<dbReference type="AlphaFoldDB" id="A0AAW9TLY1"/>
<proteinExistence type="inferred from homology"/>